<dbReference type="SMART" id="SM00342">
    <property type="entry name" value="HTH_ARAC"/>
    <property type="match status" value="1"/>
</dbReference>
<dbReference type="OrthoDB" id="9779074at2"/>
<dbReference type="Pfam" id="PF06719">
    <property type="entry name" value="AraC_N"/>
    <property type="match status" value="1"/>
</dbReference>
<keyword evidence="2" id="KW-0238">DNA-binding</keyword>
<comment type="caution">
    <text evidence="5">The sequence shown here is derived from an EMBL/GenBank/DDBJ whole genome shotgun (WGS) entry which is preliminary data.</text>
</comment>
<dbReference type="PANTHER" id="PTHR46796">
    <property type="entry name" value="HTH-TYPE TRANSCRIPTIONAL ACTIVATOR RHAS-RELATED"/>
    <property type="match status" value="1"/>
</dbReference>
<keyword evidence="1" id="KW-0805">Transcription regulation</keyword>
<dbReference type="PRINTS" id="PR00032">
    <property type="entry name" value="HTHARAC"/>
</dbReference>
<evidence type="ECO:0000256" key="3">
    <source>
        <dbReference type="ARBA" id="ARBA00023163"/>
    </source>
</evidence>
<dbReference type="InterPro" id="IPR009594">
    <property type="entry name" value="Tscrpt_reg_HTH_AraC_N"/>
</dbReference>
<dbReference type="InterPro" id="IPR009057">
    <property type="entry name" value="Homeodomain-like_sf"/>
</dbReference>
<gene>
    <name evidence="5" type="ORF">E4021_10105</name>
</gene>
<keyword evidence="6" id="KW-1185">Reference proteome</keyword>
<accession>A0A4S4NNJ5</accession>
<dbReference type="RefSeq" id="WP_136458991.1">
    <property type="nucleotide sequence ID" value="NZ_SRSF01000003.1"/>
</dbReference>
<dbReference type="Gene3D" id="1.10.10.60">
    <property type="entry name" value="Homeodomain-like"/>
    <property type="match status" value="1"/>
</dbReference>
<dbReference type="InterPro" id="IPR050204">
    <property type="entry name" value="AraC_XylS_family_regulators"/>
</dbReference>
<evidence type="ECO:0000256" key="1">
    <source>
        <dbReference type="ARBA" id="ARBA00023015"/>
    </source>
</evidence>
<dbReference type="PANTHER" id="PTHR46796:SF6">
    <property type="entry name" value="ARAC SUBFAMILY"/>
    <property type="match status" value="1"/>
</dbReference>
<evidence type="ECO:0000313" key="5">
    <source>
        <dbReference type="EMBL" id="THH39951.1"/>
    </source>
</evidence>
<name>A0A4S4NNJ5_9BACT</name>
<dbReference type="GO" id="GO:0003700">
    <property type="term" value="F:DNA-binding transcription factor activity"/>
    <property type="evidence" value="ECO:0007669"/>
    <property type="project" value="InterPro"/>
</dbReference>
<keyword evidence="3" id="KW-0804">Transcription</keyword>
<dbReference type="Proteomes" id="UP000308528">
    <property type="component" value="Unassembled WGS sequence"/>
</dbReference>
<feature type="domain" description="HTH araC/xylS-type" evidence="4">
    <location>
        <begin position="203"/>
        <end position="301"/>
    </location>
</feature>
<reference evidence="5 6" key="1">
    <citation type="submission" date="2019-04" db="EMBL/GenBank/DDBJ databases">
        <title>Lewinella litorea sp. nov., isolated from a marine sand.</title>
        <authorList>
            <person name="Yoon J.-H."/>
        </authorList>
    </citation>
    <scope>NUCLEOTIDE SEQUENCE [LARGE SCALE GENOMIC DNA]</scope>
    <source>
        <strain evidence="5 6">HSMS-39</strain>
    </source>
</reference>
<dbReference type="GO" id="GO:0043565">
    <property type="term" value="F:sequence-specific DNA binding"/>
    <property type="evidence" value="ECO:0007669"/>
    <property type="project" value="InterPro"/>
</dbReference>
<evidence type="ECO:0000313" key="6">
    <source>
        <dbReference type="Proteomes" id="UP000308528"/>
    </source>
</evidence>
<evidence type="ECO:0000256" key="2">
    <source>
        <dbReference type="ARBA" id="ARBA00023125"/>
    </source>
</evidence>
<dbReference type="InterPro" id="IPR018060">
    <property type="entry name" value="HTH_AraC"/>
</dbReference>
<protein>
    <submittedName>
        <fullName evidence="5">AraC family transcriptional regulator</fullName>
    </submittedName>
</protein>
<dbReference type="PROSITE" id="PS01124">
    <property type="entry name" value="HTH_ARAC_FAMILY_2"/>
    <property type="match status" value="1"/>
</dbReference>
<evidence type="ECO:0000259" key="4">
    <source>
        <dbReference type="PROSITE" id="PS01124"/>
    </source>
</evidence>
<dbReference type="Pfam" id="PF12833">
    <property type="entry name" value="HTH_18"/>
    <property type="match status" value="1"/>
</dbReference>
<sequence length="310" mass="35367">MLYTDHLRSSSLQTLVENRTTYTMDALELNLFETHEVASAVELRFDQPVLASMIRGRKIMHLRDQPGFAFLPGESVLLPAEERMVIDFPDATDRQPTKCLALAIDETEVAHVLQLMNERRPRADGSEWSATDYNFHFSQQPAITQLLQRLVFLCAEDHPSKDLFVQMHLRELLIRILQSESKHRHLRPEGFRPPHASTTGPLGEVITYVRNHLDDKLTVAHLSRLACMSESAFYRAFRNELDCSPVEFINNERLQLAASLLQDPTRSIRDVALRCGFNSVPYFTRLFGEQFGRSPGAYQAELRLASTGGR</sequence>
<organism evidence="5 6">
    <name type="scientific">Neolewinella litorea</name>
    <dbReference type="NCBI Taxonomy" id="2562452"/>
    <lineage>
        <taxon>Bacteria</taxon>
        <taxon>Pseudomonadati</taxon>
        <taxon>Bacteroidota</taxon>
        <taxon>Saprospiria</taxon>
        <taxon>Saprospirales</taxon>
        <taxon>Lewinellaceae</taxon>
        <taxon>Neolewinella</taxon>
    </lineage>
</organism>
<dbReference type="SUPFAM" id="SSF46689">
    <property type="entry name" value="Homeodomain-like"/>
    <property type="match status" value="2"/>
</dbReference>
<dbReference type="EMBL" id="SRSF01000003">
    <property type="protein sequence ID" value="THH39951.1"/>
    <property type="molecule type" value="Genomic_DNA"/>
</dbReference>
<proteinExistence type="predicted"/>
<dbReference type="AlphaFoldDB" id="A0A4S4NNJ5"/>
<dbReference type="PROSITE" id="PS00041">
    <property type="entry name" value="HTH_ARAC_FAMILY_1"/>
    <property type="match status" value="1"/>
</dbReference>
<dbReference type="InterPro" id="IPR020449">
    <property type="entry name" value="Tscrpt_reg_AraC-type_HTH"/>
</dbReference>
<dbReference type="InterPro" id="IPR018062">
    <property type="entry name" value="HTH_AraC-typ_CS"/>
</dbReference>